<dbReference type="Proteomes" id="UP000188268">
    <property type="component" value="Unassembled WGS sequence"/>
</dbReference>
<comment type="caution">
    <text evidence="2">The sequence shown here is derived from an EMBL/GenBank/DDBJ whole genome shotgun (WGS) entry which is preliminary data.</text>
</comment>
<feature type="compositionally biased region" description="Polar residues" evidence="1">
    <location>
        <begin position="87"/>
        <end position="98"/>
    </location>
</feature>
<dbReference type="Gramene" id="OMO81745">
    <property type="protein sequence ID" value="OMO81745"/>
    <property type="gene ID" value="CCACVL1_12239"/>
</dbReference>
<gene>
    <name evidence="2" type="ORF">CCACVL1_12239</name>
</gene>
<feature type="compositionally biased region" description="Polar residues" evidence="1">
    <location>
        <begin position="114"/>
        <end position="139"/>
    </location>
</feature>
<dbReference type="EMBL" id="AWWV01010091">
    <property type="protein sequence ID" value="OMO81745.1"/>
    <property type="molecule type" value="Genomic_DNA"/>
</dbReference>
<dbReference type="SUPFAM" id="SSF57756">
    <property type="entry name" value="Retrovirus zinc finger-like domains"/>
    <property type="match status" value="1"/>
</dbReference>
<evidence type="ECO:0000256" key="1">
    <source>
        <dbReference type="SAM" id="MobiDB-lite"/>
    </source>
</evidence>
<accession>A0A1R3IGQ9</accession>
<feature type="region of interest" description="Disordered" evidence="1">
    <location>
        <begin position="27"/>
        <end position="62"/>
    </location>
</feature>
<dbReference type="GO" id="GO:0008270">
    <property type="term" value="F:zinc ion binding"/>
    <property type="evidence" value="ECO:0007669"/>
    <property type="project" value="InterPro"/>
</dbReference>
<dbReference type="InterPro" id="IPR036875">
    <property type="entry name" value="Znf_CCHC_sf"/>
</dbReference>
<feature type="non-terminal residue" evidence="2">
    <location>
        <position position="139"/>
    </location>
</feature>
<name>A0A1R3IGQ9_COCAP</name>
<evidence type="ECO:0000313" key="2">
    <source>
        <dbReference type="EMBL" id="OMO81745.1"/>
    </source>
</evidence>
<organism evidence="2 3">
    <name type="scientific">Corchorus capsularis</name>
    <name type="common">Jute</name>
    <dbReference type="NCBI Taxonomy" id="210143"/>
    <lineage>
        <taxon>Eukaryota</taxon>
        <taxon>Viridiplantae</taxon>
        <taxon>Streptophyta</taxon>
        <taxon>Embryophyta</taxon>
        <taxon>Tracheophyta</taxon>
        <taxon>Spermatophyta</taxon>
        <taxon>Magnoliopsida</taxon>
        <taxon>eudicotyledons</taxon>
        <taxon>Gunneridae</taxon>
        <taxon>Pentapetalae</taxon>
        <taxon>rosids</taxon>
        <taxon>malvids</taxon>
        <taxon>Malvales</taxon>
        <taxon>Malvaceae</taxon>
        <taxon>Grewioideae</taxon>
        <taxon>Apeibeae</taxon>
        <taxon>Corchorus</taxon>
    </lineage>
</organism>
<keyword evidence="3" id="KW-1185">Reference proteome</keyword>
<dbReference type="GO" id="GO:0003676">
    <property type="term" value="F:nucleic acid binding"/>
    <property type="evidence" value="ECO:0007669"/>
    <property type="project" value="InterPro"/>
</dbReference>
<feature type="region of interest" description="Disordered" evidence="1">
    <location>
        <begin position="87"/>
        <end position="139"/>
    </location>
</feature>
<feature type="compositionally biased region" description="Polar residues" evidence="1">
    <location>
        <begin position="32"/>
        <end position="48"/>
    </location>
</feature>
<evidence type="ECO:0008006" key="4">
    <source>
        <dbReference type="Google" id="ProtNLM"/>
    </source>
</evidence>
<reference evidence="2 3" key="1">
    <citation type="submission" date="2013-09" db="EMBL/GenBank/DDBJ databases">
        <title>Corchorus capsularis genome sequencing.</title>
        <authorList>
            <person name="Alam M."/>
            <person name="Haque M.S."/>
            <person name="Islam M.S."/>
            <person name="Emdad E.M."/>
            <person name="Islam M.M."/>
            <person name="Ahmed B."/>
            <person name="Halim A."/>
            <person name="Hossen Q.M.M."/>
            <person name="Hossain M.Z."/>
            <person name="Ahmed R."/>
            <person name="Khan M.M."/>
            <person name="Islam R."/>
            <person name="Rashid M.M."/>
            <person name="Khan S.A."/>
            <person name="Rahman M.S."/>
            <person name="Alam M."/>
        </authorList>
    </citation>
    <scope>NUCLEOTIDE SEQUENCE [LARGE SCALE GENOMIC DNA]</scope>
    <source>
        <strain evidence="3">cv. CVL-1</strain>
        <tissue evidence="2">Whole seedling</tissue>
    </source>
</reference>
<sequence length="139" mass="15099">MLSAHELLLRQQDAATSDISIPTANFARRSSHQGSRNSNFYKNRSNQRFFHDRRQNSSSSGLRIACKICDKPGHSAKTCRRGQQFFSATPSHSSTQVSPAPLASTDSSSHEIDNTQALPSCASDQTLGSTSNTTSSPLQ</sequence>
<proteinExistence type="predicted"/>
<dbReference type="AlphaFoldDB" id="A0A1R3IGQ9"/>
<protein>
    <recommendedName>
        <fullName evidence="4">CCHC-type domain-containing protein</fullName>
    </recommendedName>
</protein>
<evidence type="ECO:0000313" key="3">
    <source>
        <dbReference type="Proteomes" id="UP000188268"/>
    </source>
</evidence>